<sequence length="279" mass="31721">MESNLQTKKDQLFAKALVLILKPLVKILIHNNITYIGIQSLLKKAYVQVAEAVFGLPDKKQTDSRISLLTGIHRGDVKRIRESLQDQTFEKEIKASLGAQLVSVWLSHTKYNDESGNPLPLFKMASEGAPSFEELVLSVSKDKHPRSILDDWVNQRLISTLEDGRIMLNDKGYVPEDDFEEKLFFAGKNIGAHLEVVASNLESQNPPMFDRAIYYSKLSEESIEKLESRSKKKMMALLTEMNLLARQFQEADEANDKNSGKIHLGAYFYKKNEQDDESK</sequence>
<reference evidence="1 2" key="1">
    <citation type="submission" date="2014-04" db="EMBL/GenBank/DDBJ databases">
        <title>Draft genome sequence of Hydrogenovibrio marinus MH-110, a model organism for aerobic H2 metabolism.</title>
        <authorList>
            <person name="Cha H.J."/>
            <person name="Jo B.H."/>
            <person name="Hwang B.H."/>
        </authorList>
    </citation>
    <scope>NUCLEOTIDE SEQUENCE [LARGE SCALE GENOMIC DNA]</scope>
    <source>
        <strain evidence="1 2">MH-110</strain>
    </source>
</reference>
<accession>A0A067A353</accession>
<name>A0A067A353_HYDMR</name>
<evidence type="ECO:0000313" key="1">
    <source>
        <dbReference type="EMBL" id="KDN96775.1"/>
    </source>
</evidence>
<dbReference type="RefSeq" id="WP_029907797.1">
    <property type="nucleotide sequence ID" value="NZ_AP020335.1"/>
</dbReference>
<protein>
    <submittedName>
        <fullName evidence="1">Uncharacterized protein</fullName>
    </submittedName>
</protein>
<dbReference type="InterPro" id="IPR045445">
    <property type="entry name" value="DUF6502"/>
</dbReference>
<keyword evidence="2" id="KW-1185">Reference proteome</keyword>
<proteinExistence type="predicted"/>
<evidence type="ECO:0000313" key="2">
    <source>
        <dbReference type="Proteomes" id="UP000027341"/>
    </source>
</evidence>
<organism evidence="1 2">
    <name type="scientific">Hydrogenovibrio marinus</name>
    <dbReference type="NCBI Taxonomy" id="28885"/>
    <lineage>
        <taxon>Bacteria</taxon>
        <taxon>Pseudomonadati</taxon>
        <taxon>Pseudomonadota</taxon>
        <taxon>Gammaproteobacteria</taxon>
        <taxon>Thiotrichales</taxon>
        <taxon>Piscirickettsiaceae</taxon>
        <taxon>Hydrogenovibrio</taxon>
    </lineage>
</organism>
<dbReference type="EMBL" id="JMIU01000001">
    <property type="protein sequence ID" value="KDN96775.1"/>
    <property type="molecule type" value="Genomic_DNA"/>
</dbReference>
<comment type="caution">
    <text evidence="1">The sequence shown here is derived from an EMBL/GenBank/DDBJ whole genome shotgun (WGS) entry which is preliminary data.</text>
</comment>
<gene>
    <name evidence="1" type="ORF">EI16_11065</name>
</gene>
<dbReference type="AlphaFoldDB" id="A0A067A353"/>
<dbReference type="STRING" id="28885.EI16_11065"/>
<dbReference type="Pfam" id="PF20112">
    <property type="entry name" value="DUF6502"/>
    <property type="match status" value="1"/>
</dbReference>
<dbReference type="Proteomes" id="UP000027341">
    <property type="component" value="Unassembled WGS sequence"/>
</dbReference>